<dbReference type="Pfam" id="PF03613">
    <property type="entry name" value="EIID-AGA"/>
    <property type="match status" value="1"/>
</dbReference>
<dbReference type="GO" id="GO:0009401">
    <property type="term" value="P:phosphoenolpyruvate-dependent sugar phosphotransferase system"/>
    <property type="evidence" value="ECO:0007669"/>
    <property type="project" value="InterPro"/>
</dbReference>
<evidence type="ECO:0000313" key="2">
    <source>
        <dbReference type="EMBL" id="SUY82988.1"/>
    </source>
</evidence>
<dbReference type="PROSITE" id="PS51108">
    <property type="entry name" value="PTS_EIID"/>
    <property type="match status" value="1"/>
</dbReference>
<evidence type="ECO:0000256" key="1">
    <source>
        <dbReference type="SAM" id="Phobius"/>
    </source>
</evidence>
<organism evidence="2">
    <name type="scientific">Clostridioides difficile</name>
    <name type="common">Peptoclostridium difficile</name>
    <dbReference type="NCBI Taxonomy" id="1496"/>
    <lineage>
        <taxon>Bacteria</taxon>
        <taxon>Bacillati</taxon>
        <taxon>Bacillota</taxon>
        <taxon>Clostridia</taxon>
        <taxon>Peptostreptococcales</taxon>
        <taxon>Peptostreptococcaceae</taxon>
        <taxon>Clostridioides</taxon>
    </lineage>
</organism>
<feature type="transmembrane region" description="Helical" evidence="1">
    <location>
        <begin position="7"/>
        <end position="28"/>
    </location>
</feature>
<reference evidence="2" key="1">
    <citation type="submission" date="2018-06" db="EMBL/GenBank/DDBJ databases">
        <authorList>
            <consortium name="Pathogen Informatics"/>
            <person name="Doyle S."/>
        </authorList>
    </citation>
    <scope>NUCLEOTIDE SEQUENCE</scope>
    <source>
        <strain evidence="2">NCTC13307</strain>
    </source>
</reference>
<keyword evidence="1" id="KW-0472">Membrane</keyword>
<gene>
    <name evidence="2" type="primary">manZ_5</name>
    <name evidence="2" type="ORF">NCTC13307_04100</name>
</gene>
<keyword evidence="1" id="KW-0812">Transmembrane</keyword>
<proteinExistence type="predicted"/>
<dbReference type="GO" id="GO:0016020">
    <property type="term" value="C:membrane"/>
    <property type="evidence" value="ECO:0007669"/>
    <property type="project" value="InterPro"/>
</dbReference>
<dbReference type="InterPro" id="IPR004704">
    <property type="entry name" value="PTS_IID_man"/>
</dbReference>
<sequence>MEKIMSMATTVGLFVVGGMVATMLSITTPLKFNLNGAEVILQDILDKIIPNMLPLTFAFVIYYMLKRKVSVTKLTIGTIVTGIALHAIGLL</sequence>
<protein>
    <submittedName>
        <fullName evidence="2">PTS system transporter subunit IID</fullName>
    </submittedName>
</protein>
<dbReference type="EMBL" id="UFWD01000002">
    <property type="protein sequence ID" value="SUY82988.1"/>
    <property type="molecule type" value="Genomic_DNA"/>
</dbReference>
<keyword evidence="1" id="KW-1133">Transmembrane helix</keyword>
<feature type="transmembrane region" description="Helical" evidence="1">
    <location>
        <begin position="48"/>
        <end position="65"/>
    </location>
</feature>
<name>A0A381KJZ9_CLODI</name>
<accession>A0A381KJZ9</accession>
<dbReference type="AlphaFoldDB" id="A0A381KJZ9"/>